<dbReference type="RefSeq" id="WP_278711693.1">
    <property type="nucleotide sequence ID" value="NZ_DYUX01000028.1"/>
</dbReference>
<dbReference type="Pfam" id="PF05017">
    <property type="entry name" value="TMP"/>
    <property type="match status" value="4"/>
</dbReference>
<name>A0A921J005_9BIFI</name>
<sequence length="576" mass="59712">MAKSAILAIHIIADAASAVSAMTKAQRASMTFVDKLKKAGAVAGAALGAITVGAKQCVNAAADLQQSAGAVDAVFGSSAQRVHEWARAAADAVGLSENAYSQLASTIGSQLQNMGMAQDQAAAKTNELISLGADFAAMYGGTTSQAVEALSAALRGEMDPLEQYGITLNDATLKSYAAANGMLDLYNAGDTNAKMMATLAAISDKSGIAMGTFAREASTAQGQQQRMTAAWENAQAALGQALLPALTVGAQKLAEFATWVQQNASWITPLVAVIGAFAGAIVLLNAAWGVYNTVQAIVQATTITTAGAFKLLAGATGIGLLIAIITLLVQNWDTVKAAGAAAAQWISDAWGNAVAWIQSAWGNIVGFFQGLWAGIQSAAQSAGSMVSNAWDSACSMVRGVWNGITGFFSGIWNGIVSGVQAIGSRILQPFQSAINGIKGAFNGLVSFVQGIWDRITGIFSGIGNAVSGAIDAIGSILPFSLAANEVAQPVEAAAPVYRMARSIQPYSTMRPSGLAEPRADLARLSTSIARRPVVRLERVEHVTYEVNFNGLVGDGESVVRELRKLERSYDRKRGNV</sequence>
<feature type="transmembrane region" description="Helical" evidence="1">
    <location>
        <begin position="266"/>
        <end position="291"/>
    </location>
</feature>
<evidence type="ECO:0000313" key="3">
    <source>
        <dbReference type="Proteomes" id="UP000786560"/>
    </source>
</evidence>
<dbReference type="AlphaFoldDB" id="A0A921J005"/>
<keyword evidence="1" id="KW-0812">Transmembrane</keyword>
<comment type="caution">
    <text evidence="2">The sequence shown here is derived from an EMBL/GenBank/DDBJ whole genome shotgun (WGS) entry which is preliminary data.</text>
</comment>
<keyword evidence="1" id="KW-1133">Transmembrane helix</keyword>
<accession>A0A921J005</accession>
<keyword evidence="1" id="KW-0472">Membrane</keyword>
<gene>
    <name evidence="2" type="ORF">K8U73_08345</name>
</gene>
<proteinExistence type="predicted"/>
<reference evidence="2" key="1">
    <citation type="journal article" date="2021" name="PeerJ">
        <title>Extensive microbial diversity within the chicken gut microbiome revealed by metagenomics and culture.</title>
        <authorList>
            <person name="Gilroy R."/>
            <person name="Ravi A."/>
            <person name="Getino M."/>
            <person name="Pursley I."/>
            <person name="Horton D.L."/>
            <person name="Alikhan N.F."/>
            <person name="Baker D."/>
            <person name="Gharbi K."/>
            <person name="Hall N."/>
            <person name="Watson M."/>
            <person name="Adriaenssens E.M."/>
            <person name="Foster-Nyarko E."/>
            <person name="Jarju S."/>
            <person name="Secka A."/>
            <person name="Antonio M."/>
            <person name="Oren A."/>
            <person name="Chaudhuri R.R."/>
            <person name="La Ragione R."/>
            <person name="Hildebrand F."/>
            <person name="Pallen M.J."/>
        </authorList>
    </citation>
    <scope>NUCLEOTIDE SEQUENCE</scope>
    <source>
        <strain evidence="2">ChiBcolR7-4860</strain>
    </source>
</reference>
<evidence type="ECO:0008006" key="4">
    <source>
        <dbReference type="Google" id="ProtNLM"/>
    </source>
</evidence>
<evidence type="ECO:0000313" key="2">
    <source>
        <dbReference type="EMBL" id="HJG42372.1"/>
    </source>
</evidence>
<dbReference type="Proteomes" id="UP000786560">
    <property type="component" value="Unassembled WGS sequence"/>
</dbReference>
<evidence type="ECO:0000256" key="1">
    <source>
        <dbReference type="SAM" id="Phobius"/>
    </source>
</evidence>
<feature type="transmembrane region" description="Helical" evidence="1">
    <location>
        <begin position="311"/>
        <end position="329"/>
    </location>
</feature>
<dbReference type="EMBL" id="DYUX01000028">
    <property type="protein sequence ID" value="HJG42372.1"/>
    <property type="molecule type" value="Genomic_DNA"/>
</dbReference>
<organism evidence="2 3">
    <name type="scientific">Bifidobacterium pullorum subsp. gallinarum</name>
    <dbReference type="NCBI Taxonomy" id="78344"/>
    <lineage>
        <taxon>Bacteria</taxon>
        <taxon>Bacillati</taxon>
        <taxon>Actinomycetota</taxon>
        <taxon>Actinomycetes</taxon>
        <taxon>Bifidobacteriales</taxon>
        <taxon>Bifidobacteriaceae</taxon>
        <taxon>Bifidobacterium</taxon>
    </lineage>
</organism>
<reference evidence="2" key="2">
    <citation type="submission" date="2021-09" db="EMBL/GenBank/DDBJ databases">
        <authorList>
            <person name="Gilroy R."/>
        </authorList>
    </citation>
    <scope>NUCLEOTIDE SEQUENCE</scope>
    <source>
        <strain evidence="2">ChiBcolR7-4860</strain>
    </source>
</reference>
<protein>
    <recommendedName>
        <fullName evidence="4">Phage tail tape measure protein</fullName>
    </recommendedName>
</protein>
<dbReference type="InterPro" id="IPR007713">
    <property type="entry name" value="TMP_rpt"/>
</dbReference>
<dbReference type="Gene3D" id="1.20.120.20">
    <property type="entry name" value="Apolipoprotein"/>
    <property type="match status" value="1"/>
</dbReference>